<dbReference type="Pfam" id="PF13478">
    <property type="entry name" value="XdhC_C"/>
    <property type="match status" value="1"/>
</dbReference>
<dbReference type="NCBIfam" id="TIGR02964">
    <property type="entry name" value="xanthine_xdhC"/>
    <property type="match status" value="1"/>
</dbReference>
<dbReference type="KEGG" id="thu:AC731_000380"/>
<dbReference type="InterPro" id="IPR052698">
    <property type="entry name" value="MoCofactor_Util/Proc"/>
</dbReference>
<evidence type="ECO:0000313" key="4">
    <source>
        <dbReference type="EMBL" id="AMO38917.1"/>
    </source>
</evidence>
<feature type="compositionally biased region" description="Basic and acidic residues" evidence="1">
    <location>
        <begin position="351"/>
        <end position="362"/>
    </location>
</feature>
<feature type="domain" description="XdhC Rossmann" evidence="3">
    <location>
        <begin position="197"/>
        <end position="343"/>
    </location>
</feature>
<evidence type="ECO:0000313" key="5">
    <source>
        <dbReference type="Proteomes" id="UP000036902"/>
    </source>
</evidence>
<accession>A0A127KAD7</accession>
<dbReference type="InterPro" id="IPR003777">
    <property type="entry name" value="XdhC_CoxI"/>
</dbReference>
<feature type="region of interest" description="Disordered" evidence="1">
    <location>
        <begin position="351"/>
        <end position="374"/>
    </location>
</feature>
<keyword evidence="5" id="KW-1185">Reference proteome</keyword>
<dbReference type="PANTHER" id="PTHR30388:SF6">
    <property type="entry name" value="XANTHINE DEHYDROGENASE SUBUNIT A-RELATED"/>
    <property type="match status" value="1"/>
</dbReference>
<evidence type="ECO:0000259" key="2">
    <source>
        <dbReference type="Pfam" id="PF02625"/>
    </source>
</evidence>
<feature type="domain" description="XdhC- CoxI" evidence="2">
    <location>
        <begin position="12"/>
        <end position="78"/>
    </location>
</feature>
<reference evidence="5" key="1">
    <citation type="submission" date="2016-03" db="EMBL/GenBank/DDBJ databases">
        <authorList>
            <person name="Ma C."/>
            <person name="Zhou S."/>
            <person name="Yang G."/>
        </authorList>
    </citation>
    <scope>NUCLEOTIDE SEQUENCE [LARGE SCALE GENOMIC DNA]</scope>
    <source>
        <strain evidence="5">SgZ-1</strain>
    </source>
</reference>
<dbReference type="InterPro" id="IPR014308">
    <property type="entry name" value="Xanthine_DH_XdhC"/>
</dbReference>
<dbReference type="PANTHER" id="PTHR30388">
    <property type="entry name" value="ALDEHYDE OXIDOREDUCTASE MOLYBDENUM COFACTOR ASSEMBLY PROTEIN"/>
    <property type="match status" value="1"/>
</dbReference>
<sequence>MKSWIEDLATRLDSGQPAVLVTVAAARGSTPRAPGAHMVVGPRDSAGSIGGGQLELRAIELARTMIADGATRPCVQRFPLGASVGQCCGGVMELAFEPIGADTGEWVRVALTHAGAHRPWGRVVAIGATPAPTRVFDAHLHALHADAGYDADSVRVLAERAATLLAGHADGALLANTRPGGDADWLLDASVPPELQVVLFGAGHVGCAVARVLARLPLRLTWVDSRDDAFPADPAAGFMSRIDCRSTDTPLAEVSDAPSDAVFLVMTHSHALDFDLVRAILDRGDARLCGMIGSNAKHENFARRLRARGCSEAAIARLHCPIGAPGINGKEPEVVAIAVAAELLQLRGTRFDARPAQRRTDGTHAPQTLEGPRP</sequence>
<proteinExistence type="predicted"/>
<dbReference type="Pfam" id="PF02625">
    <property type="entry name" value="XdhC_CoxI"/>
    <property type="match status" value="1"/>
</dbReference>
<dbReference type="Proteomes" id="UP000036902">
    <property type="component" value="Chromosome"/>
</dbReference>
<evidence type="ECO:0000259" key="3">
    <source>
        <dbReference type="Pfam" id="PF13478"/>
    </source>
</evidence>
<dbReference type="RefSeq" id="WP_048710410.1">
    <property type="nucleotide sequence ID" value="NZ_CP014646.1"/>
</dbReference>
<organism evidence="4 5">
    <name type="scientific">Thauera humireducens</name>
    <dbReference type="NCBI Taxonomy" id="1134435"/>
    <lineage>
        <taxon>Bacteria</taxon>
        <taxon>Pseudomonadati</taxon>
        <taxon>Pseudomonadota</taxon>
        <taxon>Betaproteobacteria</taxon>
        <taxon>Rhodocyclales</taxon>
        <taxon>Zoogloeaceae</taxon>
        <taxon>Thauera</taxon>
    </lineage>
</organism>
<evidence type="ECO:0000256" key="1">
    <source>
        <dbReference type="SAM" id="MobiDB-lite"/>
    </source>
</evidence>
<protein>
    <submittedName>
        <fullName evidence="4">Xanthine dehydrogenase accessory protein XdhC</fullName>
    </submittedName>
</protein>
<dbReference type="Gene3D" id="3.40.50.720">
    <property type="entry name" value="NAD(P)-binding Rossmann-like Domain"/>
    <property type="match status" value="1"/>
</dbReference>
<dbReference type="EMBL" id="CP014646">
    <property type="protein sequence ID" value="AMO38917.1"/>
    <property type="molecule type" value="Genomic_DNA"/>
</dbReference>
<dbReference type="STRING" id="1134435.AC731_000380"/>
<dbReference type="AlphaFoldDB" id="A0A127KAD7"/>
<gene>
    <name evidence="4" type="ORF">AC731_000380</name>
</gene>
<name>A0A127KAD7_9RHOO</name>
<dbReference type="InterPro" id="IPR027051">
    <property type="entry name" value="XdhC_Rossmann_dom"/>
</dbReference>